<dbReference type="GO" id="GO:0030288">
    <property type="term" value="C:outer membrane-bounded periplasmic space"/>
    <property type="evidence" value="ECO:0007669"/>
    <property type="project" value="TreeGrafter"/>
</dbReference>
<reference evidence="8 9" key="1">
    <citation type="submission" date="2018-03" db="EMBL/GenBank/DDBJ databases">
        <title>Massilia armeniaca sp. nov., isolated from desert soil.</title>
        <authorList>
            <person name="Huang H."/>
            <person name="Ren M."/>
        </authorList>
    </citation>
    <scope>NUCLEOTIDE SEQUENCE [LARGE SCALE GENOMIC DNA]</scope>
    <source>
        <strain evidence="8 9">ZMN-3</strain>
    </source>
</reference>
<evidence type="ECO:0000256" key="1">
    <source>
        <dbReference type="ARBA" id="ARBA00009477"/>
    </source>
</evidence>
<dbReference type="PANTHER" id="PTHR30097">
    <property type="entry name" value="CATION EFFLUX SYSTEM PROTEIN CUSB"/>
    <property type="match status" value="1"/>
</dbReference>
<dbReference type="Gene3D" id="2.40.30.170">
    <property type="match status" value="1"/>
</dbReference>
<feature type="compositionally biased region" description="Low complexity" evidence="3">
    <location>
        <begin position="385"/>
        <end position="398"/>
    </location>
</feature>
<dbReference type="Pfam" id="PF25973">
    <property type="entry name" value="BSH_CzcB"/>
    <property type="match status" value="1"/>
</dbReference>
<dbReference type="NCBIfam" id="TIGR01730">
    <property type="entry name" value="RND_mfp"/>
    <property type="match status" value="1"/>
</dbReference>
<comment type="similarity">
    <text evidence="1">Belongs to the membrane fusion protein (MFP) (TC 8.A.1) family.</text>
</comment>
<evidence type="ECO:0000313" key="8">
    <source>
        <dbReference type="EMBL" id="AVR96920.1"/>
    </source>
</evidence>
<dbReference type="InterPro" id="IPR006143">
    <property type="entry name" value="RND_pump_MFP"/>
</dbReference>
<keyword evidence="2" id="KW-0813">Transport</keyword>
<feature type="compositionally biased region" description="Basic and acidic residues" evidence="3">
    <location>
        <begin position="38"/>
        <end position="51"/>
    </location>
</feature>
<feature type="domain" description="CzcB-like alpha-helical hairpin" evidence="5">
    <location>
        <begin position="140"/>
        <end position="199"/>
    </location>
</feature>
<evidence type="ECO:0000256" key="4">
    <source>
        <dbReference type="SAM" id="SignalP"/>
    </source>
</evidence>
<dbReference type="EMBL" id="CP028324">
    <property type="protein sequence ID" value="AVR96920.1"/>
    <property type="molecule type" value="Genomic_DNA"/>
</dbReference>
<feature type="region of interest" description="Disordered" evidence="3">
    <location>
        <begin position="32"/>
        <end position="55"/>
    </location>
</feature>
<sequence length="409" mass="42969">MTRTQKRLIALLCAIAAALALAIWWRAPAGSEPAGHAGHADSHGHDDRHPEAPVPQAEEDGTVAMTEAQLRGNGIGIDIARPAAIQERLHLPAQVKVDAERTVAVAAPAAGIVQSVLVSPGSAVRKGDALLVLRSPEVAQWRADAASARQRVLLAESVYQRERKLWDEQISARQDMEAADTALREARIAAQAARQRLAALGIGDGDAQMATVTLRAPLAGVVIERPAVAGQAIDGSTALLTIADLSRVWIEAAVASGDLAQVAPGMPATVTAAALPREVAGSVSYVGPVLGEATRMATARVTLPNPALRLRPGMLATVDLLASRWRRPSRWRTKRSRRSTSAAWCSYARPPASAPAPCRWGARTAGAARSSRGWRPARALPPPAAISSRPTSGSPRPSMTIEGAPCMNV</sequence>
<feature type="domain" description="CusB-like beta-barrel" evidence="6">
    <location>
        <begin position="247"/>
        <end position="322"/>
    </location>
</feature>
<dbReference type="GO" id="GO:0022857">
    <property type="term" value="F:transmembrane transporter activity"/>
    <property type="evidence" value="ECO:0007669"/>
    <property type="project" value="InterPro"/>
</dbReference>
<dbReference type="GO" id="GO:0015679">
    <property type="term" value="P:plasma membrane copper ion transport"/>
    <property type="evidence" value="ECO:0007669"/>
    <property type="project" value="TreeGrafter"/>
</dbReference>
<keyword evidence="4" id="KW-0732">Signal</keyword>
<dbReference type="InterPro" id="IPR051909">
    <property type="entry name" value="MFP_Cation_Efflux"/>
</dbReference>
<feature type="chain" id="PRO_5015302027" evidence="4">
    <location>
        <begin position="30"/>
        <end position="409"/>
    </location>
</feature>
<dbReference type="InterPro" id="IPR058648">
    <property type="entry name" value="HH_CzcB-like"/>
</dbReference>
<dbReference type="GO" id="GO:0046914">
    <property type="term" value="F:transition metal ion binding"/>
    <property type="evidence" value="ECO:0007669"/>
    <property type="project" value="TreeGrafter"/>
</dbReference>
<organism evidence="8 9">
    <name type="scientific">Pseudoduganella armeniaca</name>
    <dbReference type="NCBI Taxonomy" id="2072590"/>
    <lineage>
        <taxon>Bacteria</taxon>
        <taxon>Pseudomonadati</taxon>
        <taxon>Pseudomonadota</taxon>
        <taxon>Betaproteobacteria</taxon>
        <taxon>Burkholderiales</taxon>
        <taxon>Oxalobacteraceae</taxon>
        <taxon>Telluria group</taxon>
        <taxon>Pseudoduganella</taxon>
    </lineage>
</organism>
<accession>A0A2R4CBQ3</accession>
<dbReference type="OrthoDB" id="9768185at2"/>
<dbReference type="RefSeq" id="WP_107142269.1">
    <property type="nucleotide sequence ID" value="NZ_CP028324.1"/>
</dbReference>
<dbReference type="SUPFAM" id="SSF111369">
    <property type="entry name" value="HlyD-like secretion proteins"/>
    <property type="match status" value="1"/>
</dbReference>
<dbReference type="FunFam" id="2.40.30.170:FF:000010">
    <property type="entry name" value="Efflux RND transporter periplasmic adaptor subunit"/>
    <property type="match status" value="1"/>
</dbReference>
<dbReference type="GO" id="GO:0060003">
    <property type="term" value="P:copper ion export"/>
    <property type="evidence" value="ECO:0007669"/>
    <property type="project" value="TreeGrafter"/>
</dbReference>
<name>A0A2R4CBQ3_9BURK</name>
<evidence type="ECO:0000259" key="6">
    <source>
        <dbReference type="Pfam" id="PF25954"/>
    </source>
</evidence>
<dbReference type="GO" id="GO:0016020">
    <property type="term" value="C:membrane"/>
    <property type="evidence" value="ECO:0007669"/>
    <property type="project" value="InterPro"/>
</dbReference>
<feature type="domain" description="CzcB-like barrel-sandwich hybrid" evidence="7">
    <location>
        <begin position="101"/>
        <end position="244"/>
    </location>
</feature>
<gene>
    <name evidence="8" type="ORF">C9I28_15535</name>
</gene>
<dbReference type="AlphaFoldDB" id="A0A2R4CBQ3"/>
<dbReference type="Gene3D" id="2.40.50.100">
    <property type="match status" value="1"/>
</dbReference>
<dbReference type="PANTHER" id="PTHR30097:SF4">
    <property type="entry name" value="SLR6042 PROTEIN"/>
    <property type="match status" value="1"/>
</dbReference>
<evidence type="ECO:0000313" key="9">
    <source>
        <dbReference type="Proteomes" id="UP000240505"/>
    </source>
</evidence>
<feature type="compositionally biased region" description="Low complexity" evidence="3">
    <location>
        <begin position="354"/>
        <end position="378"/>
    </location>
</feature>
<evidence type="ECO:0000259" key="7">
    <source>
        <dbReference type="Pfam" id="PF25973"/>
    </source>
</evidence>
<dbReference type="Pfam" id="PF25954">
    <property type="entry name" value="Beta-barrel_RND_2"/>
    <property type="match status" value="1"/>
</dbReference>
<evidence type="ECO:0000256" key="2">
    <source>
        <dbReference type="ARBA" id="ARBA00022448"/>
    </source>
</evidence>
<proteinExistence type="inferred from homology"/>
<dbReference type="KEGG" id="masz:C9I28_15535"/>
<evidence type="ECO:0000259" key="5">
    <source>
        <dbReference type="Pfam" id="PF25893"/>
    </source>
</evidence>
<dbReference type="InterPro" id="IPR058792">
    <property type="entry name" value="Beta-barrel_RND_2"/>
</dbReference>
<keyword evidence="9" id="KW-1185">Reference proteome</keyword>
<feature type="signal peptide" evidence="4">
    <location>
        <begin position="1"/>
        <end position="29"/>
    </location>
</feature>
<dbReference type="Pfam" id="PF25893">
    <property type="entry name" value="HH_CzcB"/>
    <property type="match status" value="1"/>
</dbReference>
<feature type="region of interest" description="Disordered" evidence="3">
    <location>
        <begin position="354"/>
        <end position="409"/>
    </location>
</feature>
<protein>
    <submittedName>
        <fullName evidence="8">Uncharacterized protein</fullName>
    </submittedName>
</protein>
<dbReference type="Gene3D" id="1.10.287.470">
    <property type="entry name" value="Helix hairpin bin"/>
    <property type="match status" value="1"/>
</dbReference>
<dbReference type="Proteomes" id="UP000240505">
    <property type="component" value="Chromosome"/>
</dbReference>
<evidence type="ECO:0000256" key="3">
    <source>
        <dbReference type="SAM" id="MobiDB-lite"/>
    </source>
</evidence>
<dbReference type="InterPro" id="IPR058647">
    <property type="entry name" value="BSH_CzcB-like"/>
</dbReference>